<accession>A0A382MMI0</accession>
<reference evidence="1" key="1">
    <citation type="submission" date="2018-05" db="EMBL/GenBank/DDBJ databases">
        <authorList>
            <person name="Lanie J.A."/>
            <person name="Ng W.-L."/>
            <person name="Kazmierczak K.M."/>
            <person name="Andrzejewski T.M."/>
            <person name="Davidsen T.M."/>
            <person name="Wayne K.J."/>
            <person name="Tettelin H."/>
            <person name="Glass J.I."/>
            <person name="Rusch D."/>
            <person name="Podicherti R."/>
            <person name="Tsui H.-C.T."/>
            <person name="Winkler M.E."/>
        </authorList>
    </citation>
    <scope>NUCLEOTIDE SEQUENCE</scope>
</reference>
<evidence type="ECO:0000313" key="1">
    <source>
        <dbReference type="EMBL" id="SVC48622.1"/>
    </source>
</evidence>
<organism evidence="1">
    <name type="scientific">marine metagenome</name>
    <dbReference type="NCBI Taxonomy" id="408172"/>
    <lineage>
        <taxon>unclassified sequences</taxon>
        <taxon>metagenomes</taxon>
        <taxon>ecological metagenomes</taxon>
    </lineage>
</organism>
<dbReference type="EMBL" id="UINC01093861">
    <property type="protein sequence ID" value="SVC48622.1"/>
    <property type="molecule type" value="Genomic_DNA"/>
</dbReference>
<gene>
    <name evidence="1" type="ORF">METZ01_LOCUS301476</name>
</gene>
<sequence>MEISDKVLQTTAQYSFDKFLKAMEEAAVSDELDEYHTAVGFICDAVGYMKECGIEEEELIGHIRETYKAHASENTLKN</sequence>
<protein>
    <submittedName>
        <fullName evidence="1">Uncharacterized protein</fullName>
    </submittedName>
</protein>
<proteinExistence type="predicted"/>
<dbReference type="AlphaFoldDB" id="A0A382MMI0"/>
<name>A0A382MMI0_9ZZZZ</name>